<feature type="transmembrane region" description="Helical" evidence="1">
    <location>
        <begin position="41"/>
        <end position="64"/>
    </location>
</feature>
<reference evidence="2 3" key="1">
    <citation type="submission" date="2024-01" db="EMBL/GenBank/DDBJ databases">
        <title>The genomes of 5 underutilized Papilionoideae crops provide insights into root nodulation and disease resistanc.</title>
        <authorList>
            <person name="Jiang F."/>
        </authorList>
    </citation>
    <scope>NUCLEOTIDE SEQUENCE [LARGE SCALE GENOMIC DNA]</scope>
    <source>
        <strain evidence="2">LVBAO_FW01</strain>
        <tissue evidence="2">Leaves</tissue>
    </source>
</reference>
<proteinExistence type="predicted"/>
<evidence type="ECO:0000256" key="1">
    <source>
        <dbReference type="SAM" id="Phobius"/>
    </source>
</evidence>
<dbReference type="AlphaFoldDB" id="A0AAN9PNJ5"/>
<comment type="caution">
    <text evidence="2">The sequence shown here is derived from an EMBL/GenBank/DDBJ whole genome shotgun (WGS) entry which is preliminary data.</text>
</comment>
<organism evidence="2 3">
    <name type="scientific">Canavalia gladiata</name>
    <name type="common">Sword bean</name>
    <name type="synonym">Dolichos gladiatus</name>
    <dbReference type="NCBI Taxonomy" id="3824"/>
    <lineage>
        <taxon>Eukaryota</taxon>
        <taxon>Viridiplantae</taxon>
        <taxon>Streptophyta</taxon>
        <taxon>Embryophyta</taxon>
        <taxon>Tracheophyta</taxon>
        <taxon>Spermatophyta</taxon>
        <taxon>Magnoliopsida</taxon>
        <taxon>eudicotyledons</taxon>
        <taxon>Gunneridae</taxon>
        <taxon>Pentapetalae</taxon>
        <taxon>rosids</taxon>
        <taxon>fabids</taxon>
        <taxon>Fabales</taxon>
        <taxon>Fabaceae</taxon>
        <taxon>Papilionoideae</taxon>
        <taxon>50 kb inversion clade</taxon>
        <taxon>NPAAA clade</taxon>
        <taxon>indigoferoid/millettioid clade</taxon>
        <taxon>Phaseoleae</taxon>
        <taxon>Canavalia</taxon>
    </lineage>
</organism>
<accession>A0AAN9PNJ5</accession>
<dbReference type="Proteomes" id="UP001367508">
    <property type="component" value="Unassembled WGS sequence"/>
</dbReference>
<sequence>MKGKKVKRRKGKLLGNLLSACFSFRITSGFSATKKKSGYTLLWHLSDIPCVPWLLALAAINFTLTQKKGKSIDSSTAFKLSYSTLALVSYRNWLNSE</sequence>
<evidence type="ECO:0000313" key="3">
    <source>
        <dbReference type="Proteomes" id="UP001367508"/>
    </source>
</evidence>
<gene>
    <name evidence="2" type="ORF">VNO77_44156</name>
</gene>
<keyword evidence="1" id="KW-0472">Membrane</keyword>
<keyword evidence="1" id="KW-1133">Transmembrane helix</keyword>
<dbReference type="EMBL" id="JAYMYQ010000011">
    <property type="protein sequence ID" value="KAK7306230.1"/>
    <property type="molecule type" value="Genomic_DNA"/>
</dbReference>
<name>A0AAN9PNJ5_CANGL</name>
<protein>
    <submittedName>
        <fullName evidence="2">Uncharacterized protein</fullName>
    </submittedName>
</protein>
<evidence type="ECO:0000313" key="2">
    <source>
        <dbReference type="EMBL" id="KAK7306230.1"/>
    </source>
</evidence>
<keyword evidence="3" id="KW-1185">Reference proteome</keyword>
<keyword evidence="1" id="KW-0812">Transmembrane</keyword>